<proteinExistence type="predicted"/>
<evidence type="ECO:0000313" key="1">
    <source>
        <dbReference type="EMBL" id="GJU06352.1"/>
    </source>
</evidence>
<reference evidence="1" key="1">
    <citation type="journal article" date="2022" name="Int. J. Mol. Sci.">
        <title>Draft Genome of Tanacetum Coccineum: Genomic Comparison of Closely Related Tanacetum-Family Plants.</title>
        <authorList>
            <person name="Yamashiro T."/>
            <person name="Shiraishi A."/>
            <person name="Nakayama K."/>
            <person name="Satake H."/>
        </authorList>
    </citation>
    <scope>NUCLEOTIDE SEQUENCE</scope>
</reference>
<dbReference type="Proteomes" id="UP001151760">
    <property type="component" value="Unassembled WGS sequence"/>
</dbReference>
<dbReference type="EMBL" id="BQNB010021433">
    <property type="protein sequence ID" value="GJU06352.1"/>
    <property type="molecule type" value="Genomic_DNA"/>
</dbReference>
<evidence type="ECO:0000313" key="2">
    <source>
        <dbReference type="Proteomes" id="UP001151760"/>
    </source>
</evidence>
<sequence>MAVIQEEVNNIRRGYDFGWQCLTFGNSNVNMASESVELSTFNVEHDNRKDSNQKGQTNDPNDVLILALQREVKADDIIYCVQHITGGGIGCNICPTSFASLVSNEAEDGLSAMATKLADFKASSNPNMAPIVEQLVNSSSNYNMEWKSSVQVDEDSESDVEDVYDDTGDFMATKHSKSGSGIEKKSLYERWKDSLDDDPYDDDEYNAYDLSEEWLFVTLWISSFMVELVTTVA</sequence>
<keyword evidence="2" id="KW-1185">Reference proteome</keyword>
<gene>
    <name evidence="1" type="ORF">Tco_1122782</name>
</gene>
<name>A0ABQ5J1I5_9ASTR</name>
<accession>A0ABQ5J1I5</accession>
<protein>
    <submittedName>
        <fullName evidence="1">Uncharacterized protein</fullName>
    </submittedName>
</protein>
<organism evidence="1 2">
    <name type="scientific">Tanacetum coccineum</name>
    <dbReference type="NCBI Taxonomy" id="301880"/>
    <lineage>
        <taxon>Eukaryota</taxon>
        <taxon>Viridiplantae</taxon>
        <taxon>Streptophyta</taxon>
        <taxon>Embryophyta</taxon>
        <taxon>Tracheophyta</taxon>
        <taxon>Spermatophyta</taxon>
        <taxon>Magnoliopsida</taxon>
        <taxon>eudicotyledons</taxon>
        <taxon>Gunneridae</taxon>
        <taxon>Pentapetalae</taxon>
        <taxon>asterids</taxon>
        <taxon>campanulids</taxon>
        <taxon>Asterales</taxon>
        <taxon>Asteraceae</taxon>
        <taxon>Asteroideae</taxon>
        <taxon>Anthemideae</taxon>
        <taxon>Anthemidinae</taxon>
        <taxon>Tanacetum</taxon>
    </lineage>
</organism>
<comment type="caution">
    <text evidence="1">The sequence shown here is derived from an EMBL/GenBank/DDBJ whole genome shotgun (WGS) entry which is preliminary data.</text>
</comment>
<reference evidence="1" key="2">
    <citation type="submission" date="2022-01" db="EMBL/GenBank/DDBJ databases">
        <authorList>
            <person name="Yamashiro T."/>
            <person name="Shiraishi A."/>
            <person name="Satake H."/>
            <person name="Nakayama K."/>
        </authorList>
    </citation>
    <scope>NUCLEOTIDE SEQUENCE</scope>
</reference>